<keyword evidence="3" id="KW-0804">Transcription</keyword>
<dbReference type="AlphaFoldDB" id="A0A953J369"/>
<sequence length="230" mass="25593">MKSAIDHAAIEQLLKNLPILKGLCQEHATCITKDFSIRTAKKGDVIFYQSDESTDLYIIIEGEAKASLVDPEGNELILATFAQGDFFGEISLFDGRPRSATITASENSTFAVLTREKFLQAIKNDPMIAIGLITSLVRRIRMTDEKLESLVFLDVSQRVIKLLLEIGKGERDEKGYYKVKKLTHRELAAHTGASREAVSKALKVLTFRKAIREEEGYFLIAPSAENLTGL</sequence>
<gene>
    <name evidence="6" type="ORF">K8I29_00635</name>
</gene>
<dbReference type="InterPro" id="IPR018490">
    <property type="entry name" value="cNMP-bd_dom_sf"/>
</dbReference>
<name>A0A953J369_9BACT</name>
<evidence type="ECO:0000313" key="6">
    <source>
        <dbReference type="EMBL" id="MBZ0154703.1"/>
    </source>
</evidence>
<dbReference type="PROSITE" id="PS00889">
    <property type="entry name" value="CNMP_BINDING_2"/>
    <property type="match status" value="1"/>
</dbReference>
<keyword evidence="1" id="KW-0805">Transcription regulation</keyword>
<dbReference type="InterPro" id="IPR018488">
    <property type="entry name" value="cNMP-bd_CS"/>
</dbReference>
<evidence type="ECO:0000256" key="1">
    <source>
        <dbReference type="ARBA" id="ARBA00023015"/>
    </source>
</evidence>
<protein>
    <submittedName>
        <fullName evidence="6">Crp/Fnr family transcriptional regulator</fullName>
    </submittedName>
</protein>
<dbReference type="Pfam" id="PF13545">
    <property type="entry name" value="HTH_Crp_2"/>
    <property type="match status" value="1"/>
</dbReference>
<feature type="domain" description="Cyclic nucleotide-binding" evidence="4">
    <location>
        <begin position="19"/>
        <end position="139"/>
    </location>
</feature>
<dbReference type="SUPFAM" id="SSF51206">
    <property type="entry name" value="cAMP-binding domain-like"/>
    <property type="match status" value="1"/>
</dbReference>
<organism evidence="6 7">
    <name type="scientific">Candidatus Nitrobium versatile</name>
    <dbReference type="NCBI Taxonomy" id="2884831"/>
    <lineage>
        <taxon>Bacteria</taxon>
        <taxon>Pseudomonadati</taxon>
        <taxon>Nitrospirota</taxon>
        <taxon>Nitrospiria</taxon>
        <taxon>Nitrospirales</taxon>
        <taxon>Nitrospiraceae</taxon>
        <taxon>Candidatus Nitrobium</taxon>
    </lineage>
</organism>
<accession>A0A953J369</accession>
<feature type="domain" description="HTH crp-type" evidence="5">
    <location>
        <begin position="153"/>
        <end position="224"/>
    </location>
</feature>
<dbReference type="CDD" id="cd00038">
    <property type="entry name" value="CAP_ED"/>
    <property type="match status" value="1"/>
</dbReference>
<dbReference type="PANTHER" id="PTHR24567:SF74">
    <property type="entry name" value="HTH-TYPE TRANSCRIPTIONAL REGULATOR ARCR"/>
    <property type="match status" value="1"/>
</dbReference>
<dbReference type="SUPFAM" id="SSF46785">
    <property type="entry name" value="Winged helix' DNA-binding domain"/>
    <property type="match status" value="1"/>
</dbReference>
<dbReference type="PANTHER" id="PTHR24567">
    <property type="entry name" value="CRP FAMILY TRANSCRIPTIONAL REGULATORY PROTEIN"/>
    <property type="match status" value="1"/>
</dbReference>
<dbReference type="Gene3D" id="2.60.120.10">
    <property type="entry name" value="Jelly Rolls"/>
    <property type="match status" value="1"/>
</dbReference>
<dbReference type="Gene3D" id="1.10.10.10">
    <property type="entry name" value="Winged helix-like DNA-binding domain superfamily/Winged helix DNA-binding domain"/>
    <property type="match status" value="1"/>
</dbReference>
<dbReference type="InterPro" id="IPR036388">
    <property type="entry name" value="WH-like_DNA-bd_sf"/>
</dbReference>
<dbReference type="GO" id="GO:0003700">
    <property type="term" value="F:DNA-binding transcription factor activity"/>
    <property type="evidence" value="ECO:0007669"/>
    <property type="project" value="TreeGrafter"/>
</dbReference>
<evidence type="ECO:0000256" key="3">
    <source>
        <dbReference type="ARBA" id="ARBA00023163"/>
    </source>
</evidence>
<evidence type="ECO:0000313" key="7">
    <source>
        <dbReference type="Proteomes" id="UP000705867"/>
    </source>
</evidence>
<dbReference type="InterPro" id="IPR000595">
    <property type="entry name" value="cNMP-bd_dom"/>
</dbReference>
<reference evidence="6" key="1">
    <citation type="journal article" date="2021" name="bioRxiv">
        <title>Unraveling nitrogen, sulfur and carbon metabolic pathways and microbial community transcriptional responses to substrate deprivation and toxicity stresses in a bioreactor mimicking anoxic brackish coastal sediment conditions.</title>
        <authorList>
            <person name="Martins P.D."/>
            <person name="Echeveste M.J."/>
            <person name="Arshad A."/>
            <person name="Kurth J."/>
            <person name="Ouboter H."/>
            <person name="Jetten M.S.M."/>
            <person name="Welte C.U."/>
        </authorList>
    </citation>
    <scope>NUCLEOTIDE SEQUENCE</scope>
    <source>
        <strain evidence="6">MAG_39</strain>
    </source>
</reference>
<dbReference type="SMART" id="SM00100">
    <property type="entry name" value="cNMP"/>
    <property type="match status" value="1"/>
</dbReference>
<dbReference type="GO" id="GO:0005829">
    <property type="term" value="C:cytosol"/>
    <property type="evidence" value="ECO:0007669"/>
    <property type="project" value="TreeGrafter"/>
</dbReference>
<dbReference type="InterPro" id="IPR012318">
    <property type="entry name" value="HTH_CRP"/>
</dbReference>
<dbReference type="PROSITE" id="PS51063">
    <property type="entry name" value="HTH_CRP_2"/>
    <property type="match status" value="1"/>
</dbReference>
<dbReference type="InterPro" id="IPR036390">
    <property type="entry name" value="WH_DNA-bd_sf"/>
</dbReference>
<comment type="caution">
    <text evidence="6">The sequence shown here is derived from an EMBL/GenBank/DDBJ whole genome shotgun (WGS) entry which is preliminary data.</text>
</comment>
<evidence type="ECO:0000259" key="5">
    <source>
        <dbReference type="PROSITE" id="PS51063"/>
    </source>
</evidence>
<dbReference type="InterPro" id="IPR014710">
    <property type="entry name" value="RmlC-like_jellyroll"/>
</dbReference>
<evidence type="ECO:0000259" key="4">
    <source>
        <dbReference type="PROSITE" id="PS50042"/>
    </source>
</evidence>
<dbReference type="GO" id="GO:0003677">
    <property type="term" value="F:DNA binding"/>
    <property type="evidence" value="ECO:0007669"/>
    <property type="project" value="UniProtKB-KW"/>
</dbReference>
<dbReference type="Pfam" id="PF00027">
    <property type="entry name" value="cNMP_binding"/>
    <property type="match status" value="1"/>
</dbReference>
<keyword evidence="2" id="KW-0238">DNA-binding</keyword>
<dbReference type="EMBL" id="JAIOIV010000010">
    <property type="protein sequence ID" value="MBZ0154703.1"/>
    <property type="molecule type" value="Genomic_DNA"/>
</dbReference>
<evidence type="ECO:0000256" key="2">
    <source>
        <dbReference type="ARBA" id="ARBA00023125"/>
    </source>
</evidence>
<dbReference type="Proteomes" id="UP000705867">
    <property type="component" value="Unassembled WGS sequence"/>
</dbReference>
<reference evidence="6" key="2">
    <citation type="submission" date="2021-08" db="EMBL/GenBank/DDBJ databases">
        <authorList>
            <person name="Dalcin Martins P."/>
        </authorList>
    </citation>
    <scope>NUCLEOTIDE SEQUENCE</scope>
    <source>
        <strain evidence="6">MAG_39</strain>
    </source>
</reference>
<dbReference type="InterPro" id="IPR050397">
    <property type="entry name" value="Env_Response_Regulators"/>
</dbReference>
<proteinExistence type="predicted"/>
<dbReference type="PROSITE" id="PS50042">
    <property type="entry name" value="CNMP_BINDING_3"/>
    <property type="match status" value="1"/>
</dbReference>